<dbReference type="SUPFAM" id="SSF55144">
    <property type="entry name" value="LigT-like"/>
    <property type="match status" value="1"/>
</dbReference>
<dbReference type="Pfam" id="PF10469">
    <property type="entry name" value="AKAP7_NLS"/>
    <property type="match status" value="1"/>
</dbReference>
<dbReference type="InterPro" id="IPR019510">
    <property type="entry name" value="AKAP7-like_phosphoesterase"/>
</dbReference>
<dbReference type="InterPro" id="IPR009097">
    <property type="entry name" value="Cyclic_Pdiesterase"/>
</dbReference>
<evidence type="ECO:0000259" key="1">
    <source>
        <dbReference type="Pfam" id="PF10469"/>
    </source>
</evidence>
<dbReference type="AlphaFoldDB" id="A0ABD1EVJ3"/>
<dbReference type="Gene3D" id="3.90.1140.10">
    <property type="entry name" value="Cyclic phosphodiesterase"/>
    <property type="match status" value="1"/>
</dbReference>
<keyword evidence="3" id="KW-1185">Reference proteome</keyword>
<accession>A0ABD1EVJ3</accession>
<name>A0ABD1EVJ3_HYPHA</name>
<dbReference type="InterPro" id="IPR009210">
    <property type="entry name" value="ASCC1"/>
</dbReference>
<protein>
    <recommendedName>
        <fullName evidence="1">A-kinase anchor protein 7-like phosphoesterase domain-containing protein</fullName>
    </recommendedName>
</protein>
<gene>
    <name evidence="2" type="ORF">ABEB36_007915</name>
</gene>
<evidence type="ECO:0000313" key="2">
    <source>
        <dbReference type="EMBL" id="KAL1502828.1"/>
    </source>
</evidence>
<feature type="domain" description="A-kinase anchor protein 7-like phosphoesterase" evidence="1">
    <location>
        <begin position="138"/>
        <end position="348"/>
    </location>
</feature>
<proteinExistence type="predicted"/>
<dbReference type="PANTHER" id="PTHR13360:SF1">
    <property type="entry name" value="ACTIVATING SIGNAL COINTEGRATOR 1 COMPLEX SUBUNIT 1"/>
    <property type="match status" value="1"/>
</dbReference>
<dbReference type="EMBL" id="JBDJPC010000005">
    <property type="protein sequence ID" value="KAL1502828.1"/>
    <property type="molecule type" value="Genomic_DNA"/>
</dbReference>
<sequence length="354" mass="40898">MVKKALSTKPIKIWLNGKVFCVQRLNHLKNSGKVVQESAETDVQSSIDSQEYSQLLEIVQENEKFTTNINLPSVYYSKMRNFPQFNLRKACEEIGTEILMKKDALSLSSTNIDSLYRAVSLTHSTIGAIRQQNMALQFTCIPCTSPNIQERFINLKKEILCMKSEIPGLHESIFICPLKLHVTIDVYSLFDENEMGEAIKSLYEYKDTMEKILLKTGPLQLDVGTLACMNENLKRTDVLYANVKLFNEQEKFNLQKIVDDIAEHFYHKGLARNPQDKVKLHMTIINTKYRKNEGRKRKWQKQSIDASKIIEKFKDYSFGRCDFNSIHLSQIHTKGDNGFYKPLAVIEFHNKVNL</sequence>
<organism evidence="2 3">
    <name type="scientific">Hypothenemus hampei</name>
    <name type="common">Coffee berry borer</name>
    <dbReference type="NCBI Taxonomy" id="57062"/>
    <lineage>
        <taxon>Eukaryota</taxon>
        <taxon>Metazoa</taxon>
        <taxon>Ecdysozoa</taxon>
        <taxon>Arthropoda</taxon>
        <taxon>Hexapoda</taxon>
        <taxon>Insecta</taxon>
        <taxon>Pterygota</taxon>
        <taxon>Neoptera</taxon>
        <taxon>Endopterygota</taxon>
        <taxon>Coleoptera</taxon>
        <taxon>Polyphaga</taxon>
        <taxon>Cucujiformia</taxon>
        <taxon>Curculionidae</taxon>
        <taxon>Scolytinae</taxon>
        <taxon>Hypothenemus</taxon>
    </lineage>
</organism>
<dbReference type="Proteomes" id="UP001566132">
    <property type="component" value="Unassembled WGS sequence"/>
</dbReference>
<comment type="caution">
    <text evidence="2">The sequence shown here is derived from an EMBL/GenBank/DDBJ whole genome shotgun (WGS) entry which is preliminary data.</text>
</comment>
<reference evidence="2 3" key="1">
    <citation type="submission" date="2024-05" db="EMBL/GenBank/DDBJ databases">
        <title>Genetic variation in Jamaican populations of the coffee berry borer (Hypothenemus hampei).</title>
        <authorList>
            <person name="Errbii M."/>
            <person name="Myrie A."/>
        </authorList>
    </citation>
    <scope>NUCLEOTIDE SEQUENCE [LARGE SCALE GENOMIC DNA]</scope>
    <source>
        <strain evidence="2">JA-Hopewell-2020-01-JO</strain>
        <tissue evidence="2">Whole body</tissue>
    </source>
</reference>
<dbReference type="PANTHER" id="PTHR13360">
    <property type="entry name" value="ACTIVATING SIGNAL COINTEGRATOR 1 COMPLEX SUBUNIT 1"/>
    <property type="match status" value="1"/>
</dbReference>
<evidence type="ECO:0000313" key="3">
    <source>
        <dbReference type="Proteomes" id="UP001566132"/>
    </source>
</evidence>